<sequence>MLRRLSQKVSQVFNIDRDEKHDVQPYVDDERSRETYYPRRAHTFSTVYEDAIVEDIETANHGGRSPFQYSSKIHPLPIRTSPAMPGSWDVHTALPNEMPQNGFHSQIRRRPVSATSNSAPDLGLASSIYAPRSRLSRAVPGKNGNRSHGLSTLIDAPVREPPSVTSNFSFRPGNELATSRYAPGRQAGPYAPKNPVEQTSGLATSIYAPVSKPRRPTLNDLADNCASSPPAPTLEGDQALAQELYKEELMTLLNTQPVPRGSTSSRNHDYEASEFVLNAIDESLWQPYDEQAWDTAQGKTPGSSHPKHIESREMLSHVQPEFRADNFYAEQGNENVQRKSTFPKSNTSRGSPFLSTDRQKGSDKATEGMIDAFVDWALNIRECVICAEEKPPGDFPLQRPTRDCQHEATTCLTCLQTYIKTQMENKVFNEGSIKCPECSKSLEVSDVQRYSDPVTFQKFSSLATESTIDQIPGLFRCPLPTCGAAHIHESGTNSPIIRCIGCKQQFCFHHKVPWHETLSCEEYDEFLADPDNFQSRLELQNEQNEKSQREVERIRREQEEADQRFAQSLMAQDEREEAQRQAERDRKARLERDRREQARREAERQKAEAARQQIRREAEKKAKEEQANLRTIARTTKKCPKCTWPIEKNDGCAHMTCKLFRCSFLVSRLAVFELAFIWYVSFSK</sequence>
<accession>A0A6A6U4N6</accession>
<dbReference type="GO" id="GO:0008270">
    <property type="term" value="F:zinc ion binding"/>
    <property type="evidence" value="ECO:0007669"/>
    <property type="project" value="UniProtKB-KW"/>
</dbReference>
<dbReference type="InterPro" id="IPR002867">
    <property type="entry name" value="IBR_dom"/>
</dbReference>
<evidence type="ECO:0000256" key="6">
    <source>
        <dbReference type="ARBA" id="ARBA00022771"/>
    </source>
</evidence>
<feature type="region of interest" description="Disordered" evidence="10">
    <location>
        <begin position="136"/>
        <end position="158"/>
    </location>
</feature>
<dbReference type="PROSITE" id="PS50089">
    <property type="entry name" value="ZF_RING_2"/>
    <property type="match status" value="1"/>
</dbReference>
<evidence type="ECO:0000256" key="2">
    <source>
        <dbReference type="ARBA" id="ARBA00012251"/>
    </source>
</evidence>
<evidence type="ECO:0000256" key="10">
    <source>
        <dbReference type="SAM" id="MobiDB-lite"/>
    </source>
</evidence>
<dbReference type="PROSITE" id="PS51873">
    <property type="entry name" value="TRIAD"/>
    <property type="match status" value="1"/>
</dbReference>
<keyword evidence="14" id="KW-1185">Reference proteome</keyword>
<evidence type="ECO:0000313" key="13">
    <source>
        <dbReference type="EMBL" id="KAF2667102.1"/>
    </source>
</evidence>
<keyword evidence="7" id="KW-0833">Ubl conjugation pathway</keyword>
<protein>
    <recommendedName>
        <fullName evidence="2">RBR-type E3 ubiquitin transferase</fullName>
        <ecNumber evidence="2">2.3.2.31</ecNumber>
    </recommendedName>
</protein>
<feature type="region of interest" description="Disordered" evidence="10">
    <location>
        <begin position="540"/>
        <end position="627"/>
    </location>
</feature>
<dbReference type="SUPFAM" id="SSF57850">
    <property type="entry name" value="RING/U-box"/>
    <property type="match status" value="3"/>
</dbReference>
<reference evidence="13" key="1">
    <citation type="journal article" date="2020" name="Stud. Mycol.">
        <title>101 Dothideomycetes genomes: a test case for predicting lifestyles and emergence of pathogens.</title>
        <authorList>
            <person name="Haridas S."/>
            <person name="Albert R."/>
            <person name="Binder M."/>
            <person name="Bloem J."/>
            <person name="Labutti K."/>
            <person name="Salamov A."/>
            <person name="Andreopoulos B."/>
            <person name="Baker S."/>
            <person name="Barry K."/>
            <person name="Bills G."/>
            <person name="Bluhm B."/>
            <person name="Cannon C."/>
            <person name="Castanera R."/>
            <person name="Culley D."/>
            <person name="Daum C."/>
            <person name="Ezra D."/>
            <person name="Gonzalez J."/>
            <person name="Henrissat B."/>
            <person name="Kuo A."/>
            <person name="Liang C."/>
            <person name="Lipzen A."/>
            <person name="Lutzoni F."/>
            <person name="Magnuson J."/>
            <person name="Mondo S."/>
            <person name="Nolan M."/>
            <person name="Ohm R."/>
            <person name="Pangilinan J."/>
            <person name="Park H.-J."/>
            <person name="Ramirez L."/>
            <person name="Alfaro M."/>
            <person name="Sun H."/>
            <person name="Tritt A."/>
            <person name="Yoshinaga Y."/>
            <person name="Zwiers L.-H."/>
            <person name="Turgeon B."/>
            <person name="Goodwin S."/>
            <person name="Spatafora J."/>
            <person name="Crous P."/>
            <person name="Grigoriev I."/>
        </authorList>
    </citation>
    <scope>NUCLEOTIDE SEQUENCE</scope>
    <source>
        <strain evidence="13">CBS 115976</strain>
    </source>
</reference>
<dbReference type="OrthoDB" id="1431934at2759"/>
<feature type="region of interest" description="Disordered" evidence="10">
    <location>
        <begin position="332"/>
        <end position="362"/>
    </location>
</feature>
<evidence type="ECO:0000256" key="9">
    <source>
        <dbReference type="PROSITE-ProRule" id="PRU00175"/>
    </source>
</evidence>
<dbReference type="CDD" id="cd20335">
    <property type="entry name" value="BRcat_RBR"/>
    <property type="match status" value="1"/>
</dbReference>
<dbReference type="Gene3D" id="3.30.40.10">
    <property type="entry name" value="Zinc/RING finger domain, C3HC4 (zinc finger)"/>
    <property type="match status" value="1"/>
</dbReference>
<dbReference type="CDD" id="cd06503">
    <property type="entry name" value="ATP-synt_Fo_b"/>
    <property type="match status" value="1"/>
</dbReference>
<evidence type="ECO:0000256" key="1">
    <source>
        <dbReference type="ARBA" id="ARBA00001798"/>
    </source>
</evidence>
<dbReference type="InterPro" id="IPR001841">
    <property type="entry name" value="Znf_RING"/>
</dbReference>
<dbReference type="Gene3D" id="1.20.120.1750">
    <property type="match status" value="1"/>
</dbReference>
<dbReference type="InterPro" id="IPR031127">
    <property type="entry name" value="E3_UB_ligase_RBR"/>
</dbReference>
<name>A0A6A6U4N6_9PEZI</name>
<evidence type="ECO:0000256" key="4">
    <source>
        <dbReference type="ARBA" id="ARBA00022723"/>
    </source>
</evidence>
<comment type="catalytic activity">
    <reaction evidence="1">
        <text>[E2 ubiquitin-conjugating enzyme]-S-ubiquitinyl-L-cysteine + [acceptor protein]-L-lysine = [E2 ubiquitin-conjugating enzyme]-L-cysteine + [acceptor protein]-N(6)-ubiquitinyl-L-lysine.</text>
        <dbReference type="EC" id="2.3.2.31"/>
    </reaction>
</comment>
<dbReference type="AlphaFoldDB" id="A0A6A6U4N6"/>
<keyword evidence="4" id="KW-0479">Metal-binding</keyword>
<evidence type="ECO:0000313" key="14">
    <source>
        <dbReference type="Proteomes" id="UP000799302"/>
    </source>
</evidence>
<evidence type="ECO:0000256" key="7">
    <source>
        <dbReference type="ARBA" id="ARBA00022786"/>
    </source>
</evidence>
<dbReference type="EC" id="2.3.2.31" evidence="2"/>
<dbReference type="Proteomes" id="UP000799302">
    <property type="component" value="Unassembled WGS sequence"/>
</dbReference>
<dbReference type="EMBL" id="MU004238">
    <property type="protein sequence ID" value="KAF2667102.1"/>
    <property type="molecule type" value="Genomic_DNA"/>
</dbReference>
<evidence type="ECO:0000259" key="12">
    <source>
        <dbReference type="PROSITE" id="PS51873"/>
    </source>
</evidence>
<gene>
    <name evidence="13" type="ORF">BT63DRAFT_427519</name>
</gene>
<keyword evidence="3" id="KW-0808">Transferase</keyword>
<dbReference type="PANTHER" id="PTHR11685">
    <property type="entry name" value="RBR FAMILY RING FINGER AND IBR DOMAIN-CONTAINING"/>
    <property type="match status" value="1"/>
</dbReference>
<keyword evidence="5" id="KW-0677">Repeat</keyword>
<feature type="domain" description="RING-type" evidence="11">
    <location>
        <begin position="383"/>
        <end position="439"/>
    </location>
</feature>
<evidence type="ECO:0000256" key="8">
    <source>
        <dbReference type="ARBA" id="ARBA00022833"/>
    </source>
</evidence>
<feature type="compositionally biased region" description="Basic and acidic residues" evidence="10">
    <location>
        <begin position="577"/>
        <end position="627"/>
    </location>
</feature>
<dbReference type="InterPro" id="IPR044066">
    <property type="entry name" value="TRIAD_supradom"/>
</dbReference>
<proteinExistence type="predicted"/>
<keyword evidence="8" id="KW-0862">Zinc</keyword>
<feature type="domain" description="RING-type" evidence="12">
    <location>
        <begin position="379"/>
        <end position="684"/>
    </location>
</feature>
<dbReference type="SMART" id="SM00647">
    <property type="entry name" value="IBR"/>
    <property type="match status" value="1"/>
</dbReference>
<dbReference type="GO" id="GO:0061630">
    <property type="term" value="F:ubiquitin protein ligase activity"/>
    <property type="evidence" value="ECO:0007669"/>
    <property type="project" value="UniProtKB-EC"/>
</dbReference>
<dbReference type="GO" id="GO:0016567">
    <property type="term" value="P:protein ubiquitination"/>
    <property type="evidence" value="ECO:0007669"/>
    <property type="project" value="InterPro"/>
</dbReference>
<dbReference type="InterPro" id="IPR013083">
    <property type="entry name" value="Znf_RING/FYVE/PHD"/>
</dbReference>
<dbReference type="Pfam" id="PF01485">
    <property type="entry name" value="IBR"/>
    <property type="match status" value="1"/>
</dbReference>
<evidence type="ECO:0000256" key="3">
    <source>
        <dbReference type="ARBA" id="ARBA00022679"/>
    </source>
</evidence>
<evidence type="ECO:0000256" key="5">
    <source>
        <dbReference type="ARBA" id="ARBA00022737"/>
    </source>
</evidence>
<feature type="compositionally biased region" description="Basic and acidic residues" evidence="10">
    <location>
        <begin position="543"/>
        <end position="563"/>
    </location>
</feature>
<keyword evidence="6 9" id="KW-0863">Zinc-finger</keyword>
<feature type="compositionally biased region" description="Polar residues" evidence="10">
    <location>
        <begin position="332"/>
        <end position="356"/>
    </location>
</feature>
<organism evidence="13 14">
    <name type="scientific">Microthyrium microscopicum</name>
    <dbReference type="NCBI Taxonomy" id="703497"/>
    <lineage>
        <taxon>Eukaryota</taxon>
        <taxon>Fungi</taxon>
        <taxon>Dikarya</taxon>
        <taxon>Ascomycota</taxon>
        <taxon>Pezizomycotina</taxon>
        <taxon>Dothideomycetes</taxon>
        <taxon>Dothideomycetes incertae sedis</taxon>
        <taxon>Microthyriales</taxon>
        <taxon>Microthyriaceae</taxon>
        <taxon>Microthyrium</taxon>
    </lineage>
</organism>
<evidence type="ECO:0000259" key="11">
    <source>
        <dbReference type="PROSITE" id="PS50089"/>
    </source>
</evidence>